<organism evidence="12 13">
    <name type="scientific">Trametes pubescens</name>
    <name type="common">White-rot fungus</name>
    <dbReference type="NCBI Taxonomy" id="154538"/>
    <lineage>
        <taxon>Eukaryota</taxon>
        <taxon>Fungi</taxon>
        <taxon>Dikarya</taxon>
        <taxon>Basidiomycota</taxon>
        <taxon>Agaricomycotina</taxon>
        <taxon>Agaricomycetes</taxon>
        <taxon>Polyporales</taxon>
        <taxon>Polyporaceae</taxon>
        <taxon>Trametes</taxon>
    </lineage>
</organism>
<proteinExistence type="predicted"/>
<feature type="transmembrane region" description="Helical" evidence="9">
    <location>
        <begin position="571"/>
        <end position="595"/>
    </location>
</feature>
<feature type="transmembrane region" description="Helical" evidence="9">
    <location>
        <begin position="466"/>
        <end position="485"/>
    </location>
</feature>
<dbReference type="InterPro" id="IPR027417">
    <property type="entry name" value="P-loop_NTPase"/>
</dbReference>
<dbReference type="PROSITE" id="PS50929">
    <property type="entry name" value="ABC_TM1F"/>
    <property type="match status" value="2"/>
</dbReference>
<dbReference type="EMBL" id="MNAD01001683">
    <property type="protein sequence ID" value="OJT02286.1"/>
    <property type="molecule type" value="Genomic_DNA"/>
</dbReference>
<dbReference type="PROSITE" id="PS50893">
    <property type="entry name" value="ABC_TRANSPORTER_2"/>
    <property type="match status" value="2"/>
</dbReference>
<comment type="caution">
    <text evidence="12">The sequence shown here is derived from an EMBL/GenBank/DDBJ whole genome shotgun (WGS) entry which is preliminary data.</text>
</comment>
<feature type="domain" description="ABC transporter" evidence="10">
    <location>
        <begin position="693"/>
        <end position="923"/>
    </location>
</feature>
<dbReference type="SMART" id="SM00382">
    <property type="entry name" value="AAA"/>
    <property type="match status" value="2"/>
</dbReference>
<evidence type="ECO:0000259" key="10">
    <source>
        <dbReference type="PROSITE" id="PS50893"/>
    </source>
</evidence>
<dbReference type="PANTHER" id="PTHR24223">
    <property type="entry name" value="ATP-BINDING CASSETTE SUB-FAMILY C"/>
    <property type="match status" value="1"/>
</dbReference>
<feature type="transmembrane region" description="Helical" evidence="9">
    <location>
        <begin position="287"/>
        <end position="311"/>
    </location>
</feature>
<dbReference type="Proteomes" id="UP000184267">
    <property type="component" value="Unassembled WGS sequence"/>
</dbReference>
<evidence type="ECO:0000313" key="13">
    <source>
        <dbReference type="Proteomes" id="UP000184267"/>
    </source>
</evidence>
<dbReference type="Pfam" id="PF00664">
    <property type="entry name" value="ABC_membrane"/>
    <property type="match status" value="2"/>
</dbReference>
<keyword evidence="13" id="KW-1185">Reference proteome</keyword>
<feature type="transmembrane region" description="Helical" evidence="9">
    <location>
        <begin position="6"/>
        <end position="32"/>
    </location>
</feature>
<evidence type="ECO:0000256" key="4">
    <source>
        <dbReference type="ARBA" id="ARBA00022741"/>
    </source>
</evidence>
<dbReference type="PANTHER" id="PTHR24223:SF356">
    <property type="entry name" value="ATP-BINDING CASSETTE TRANSPORTER ABC4"/>
    <property type="match status" value="1"/>
</dbReference>
<feature type="transmembrane region" description="Helical" evidence="9">
    <location>
        <begin position="179"/>
        <end position="197"/>
    </location>
</feature>
<feature type="transmembrane region" description="Helical" evidence="9">
    <location>
        <begin position="1004"/>
        <end position="1027"/>
    </location>
</feature>
<dbReference type="InterPro" id="IPR011527">
    <property type="entry name" value="ABC1_TM_dom"/>
</dbReference>
<dbReference type="GO" id="GO:0016020">
    <property type="term" value="C:membrane"/>
    <property type="evidence" value="ECO:0007669"/>
    <property type="project" value="UniProtKB-SubCell"/>
</dbReference>
<keyword evidence="5 12" id="KW-0067">ATP-binding</keyword>
<evidence type="ECO:0000256" key="2">
    <source>
        <dbReference type="ARBA" id="ARBA00022448"/>
    </source>
</evidence>
<keyword evidence="3 9" id="KW-0812">Transmembrane</keyword>
<dbReference type="InterPro" id="IPR003593">
    <property type="entry name" value="AAA+_ATPase"/>
</dbReference>
<dbReference type="InterPro" id="IPR050173">
    <property type="entry name" value="ABC_transporter_C-like"/>
</dbReference>
<dbReference type="SUPFAM" id="SSF52540">
    <property type="entry name" value="P-loop containing nucleoside triphosphate hydrolases"/>
    <property type="match status" value="2"/>
</dbReference>
<evidence type="ECO:0000313" key="12">
    <source>
        <dbReference type="EMBL" id="OJT02286.1"/>
    </source>
</evidence>
<gene>
    <name evidence="12" type="ORF">TRAPUB_7202</name>
</gene>
<feature type="transmembrane region" description="Helical" evidence="9">
    <location>
        <begin position="331"/>
        <end position="352"/>
    </location>
</feature>
<dbReference type="GO" id="GO:0016887">
    <property type="term" value="F:ATP hydrolysis activity"/>
    <property type="evidence" value="ECO:0007669"/>
    <property type="project" value="InterPro"/>
</dbReference>
<dbReference type="Gene3D" id="1.20.1560.10">
    <property type="entry name" value="ABC transporter type 1, transmembrane domain"/>
    <property type="match status" value="2"/>
</dbReference>
<accession>A0A1M2V455</accession>
<name>A0A1M2V455_TRAPU</name>
<keyword evidence="6 9" id="KW-1133">Transmembrane helix</keyword>
<dbReference type="CDD" id="cd03244">
    <property type="entry name" value="ABCC_MRP_domain2"/>
    <property type="match status" value="1"/>
</dbReference>
<evidence type="ECO:0000256" key="8">
    <source>
        <dbReference type="SAM" id="MobiDB-lite"/>
    </source>
</evidence>
<dbReference type="FunFam" id="3.40.50.300:FF:000838">
    <property type="entry name" value="ABC multidrug transporter (Eurofung)"/>
    <property type="match status" value="1"/>
</dbReference>
<dbReference type="Gene3D" id="3.40.50.300">
    <property type="entry name" value="P-loop containing nucleotide triphosphate hydrolases"/>
    <property type="match status" value="2"/>
</dbReference>
<dbReference type="GO" id="GO:0005524">
    <property type="term" value="F:ATP binding"/>
    <property type="evidence" value="ECO:0007669"/>
    <property type="project" value="UniProtKB-KW"/>
</dbReference>
<feature type="transmembrane region" description="Helical" evidence="9">
    <location>
        <begin position="141"/>
        <end position="159"/>
    </location>
</feature>
<feature type="transmembrane region" description="Helical" evidence="9">
    <location>
        <begin position="118"/>
        <end position="134"/>
    </location>
</feature>
<evidence type="ECO:0000256" key="9">
    <source>
        <dbReference type="SAM" id="Phobius"/>
    </source>
</evidence>
<evidence type="ECO:0000256" key="5">
    <source>
        <dbReference type="ARBA" id="ARBA00022840"/>
    </source>
</evidence>
<dbReference type="InterPro" id="IPR017871">
    <property type="entry name" value="ABC_transporter-like_CS"/>
</dbReference>
<dbReference type="OrthoDB" id="6500128at2759"/>
<dbReference type="InterPro" id="IPR003439">
    <property type="entry name" value="ABC_transporter-like_ATP-bd"/>
</dbReference>
<dbReference type="GO" id="GO:0140359">
    <property type="term" value="F:ABC-type transporter activity"/>
    <property type="evidence" value="ECO:0007669"/>
    <property type="project" value="InterPro"/>
</dbReference>
<feature type="domain" description="ABC transmembrane type-1" evidence="11">
    <location>
        <begin position="1058"/>
        <end position="1191"/>
    </location>
</feature>
<reference evidence="12 13" key="1">
    <citation type="submission" date="2016-10" db="EMBL/GenBank/DDBJ databases">
        <title>Genome sequence of the basidiomycete white-rot fungus Trametes pubescens.</title>
        <authorList>
            <person name="Makela M.R."/>
            <person name="Granchi Z."/>
            <person name="Peng M."/>
            <person name="De Vries R.P."/>
            <person name="Grigoriev I."/>
            <person name="Riley R."/>
            <person name="Hilden K."/>
        </authorList>
    </citation>
    <scope>NUCLEOTIDE SEQUENCE [LARGE SCALE GENOMIC DNA]</scope>
    <source>
        <strain evidence="12 13">FBCC735</strain>
    </source>
</reference>
<comment type="subcellular location">
    <subcellularLocation>
        <location evidence="1">Membrane</location>
        <topology evidence="1">Multi-pass membrane protein</topology>
    </subcellularLocation>
</comment>
<feature type="domain" description="ABC transmembrane type-1" evidence="11">
    <location>
        <begin position="300"/>
        <end position="634"/>
    </location>
</feature>
<feature type="region of interest" description="Disordered" evidence="8">
    <location>
        <begin position="388"/>
        <end position="430"/>
    </location>
</feature>
<dbReference type="Pfam" id="PF00005">
    <property type="entry name" value="ABC_tran"/>
    <property type="match status" value="2"/>
</dbReference>
<keyword evidence="4" id="KW-0547">Nucleotide-binding</keyword>
<dbReference type="InterPro" id="IPR036640">
    <property type="entry name" value="ABC1_TM_sf"/>
</dbReference>
<dbReference type="STRING" id="154538.A0A1M2V455"/>
<dbReference type="SUPFAM" id="SSF90123">
    <property type="entry name" value="ABC transporter transmembrane region"/>
    <property type="match status" value="2"/>
</dbReference>
<keyword evidence="2" id="KW-0813">Transport</keyword>
<feature type="domain" description="ABC transporter" evidence="10">
    <location>
        <begin position="1264"/>
        <end position="1501"/>
    </location>
</feature>
<feature type="transmembrane region" description="Helical" evidence="9">
    <location>
        <begin position="1058"/>
        <end position="1086"/>
    </location>
</feature>
<dbReference type="OMA" id="AITYWLS"/>
<dbReference type="CDD" id="cd03250">
    <property type="entry name" value="ABCC_MRP_domain1"/>
    <property type="match status" value="1"/>
</dbReference>
<evidence type="ECO:0000256" key="3">
    <source>
        <dbReference type="ARBA" id="ARBA00022692"/>
    </source>
</evidence>
<evidence type="ECO:0000256" key="7">
    <source>
        <dbReference type="ARBA" id="ARBA00023136"/>
    </source>
</evidence>
<evidence type="ECO:0000259" key="11">
    <source>
        <dbReference type="PROSITE" id="PS50929"/>
    </source>
</evidence>
<evidence type="ECO:0000256" key="6">
    <source>
        <dbReference type="ARBA" id="ARBA00022989"/>
    </source>
</evidence>
<dbReference type="CDD" id="cd18604">
    <property type="entry name" value="ABC_6TM_VMR1_D2_like"/>
    <property type="match status" value="1"/>
</dbReference>
<evidence type="ECO:0000256" key="1">
    <source>
        <dbReference type="ARBA" id="ARBA00004141"/>
    </source>
</evidence>
<feature type="transmembrane region" description="Helical" evidence="9">
    <location>
        <begin position="491"/>
        <end position="511"/>
    </location>
</feature>
<feature type="transmembrane region" description="Helical" evidence="9">
    <location>
        <begin position="59"/>
        <end position="82"/>
    </location>
</feature>
<sequence length="1519" mass="167245">MAWTSTALIPAYCAAFSAVILLAGVAIGNLGWKSELPSNTGSSLEAERLHGFGTYLRLFFCRLVQLLVVLGLLGISASTYLWRDNMHDSQAPAIQIAQCALYVCPGDRFFDVALNANFSQGYVGLLALLAILGTPPLEHRAFIHASIVLAVTWFVYMYRDVWPLATLTEPPADQAEGKFLWAKVALLSLGGVLVPLLTPRKYTSTNPESKQIEVAPEQTTSILSFLSYGFVESIFWKAFRIPRLTYEMLPPLPEYDYLTSLRQKSFPHLDPLQVKSRRHLAFGLTRVFGAQLCIVALVDFIMTVASFGAPISVNQLLTYMETGGSDAQIQPWFWIALFFFGTATRDVLIQWLDFKDTRISIRVRAIITDLVFEHALRIRVKAGTTEADSSDVRQEASEDTVVETPRSQDDTAADDNISAAPAKGKGKEPIVDTAKADRAEGSAHLIGKINNLVSGDLQNMSDLSMLLIFWLVEMPAHIVFCSLFLYRVLGWSGVVGIIITAYTLPLPGYLAKKVKNLQAEKMKRTDSRVQTVTEVMNGIRMIKLFGWEGRTAAQLDQKREAELVVVRRTKILTACIGLCNYALPHFIMLLTFFTYTVIMKQELTASAVFSSMTVFDMLRRAMQGSFILLPMTTQALVSLNRISDFLWNTELIDEFAANKESEDWEVLSDAVPQDRADVIGIRHASFTWSKDTVPPQNLGRARRRRFVLSIDDELLFQRGKINLIVGPTGSGKTSLLMALLGELHYIPSGPDSFVSLPREGGIAYAAQESWVQNNTIRNNVVFGAAFDQERYDKVIDQCALKPDLSLFDAGDQTEVGEKGITLSGGQKARITLARTVYSSAEILLLDDVLAALDVHTSKWIVEKCLKGELLQGRTIVIVTHNVALVSPIADFVVDMAPDGRILSQGSLAKVLEQDSHLVKEVTEEHKEIDKAEKSANVEKPEDAVAKQSAGKLIVDEEMEVGHVGWTALKLWIGNTSNRPALFWIVYIVGQSSHHILINVQHSYLTGYATMIVVSMIMVVFFVIWFVYGTIRASKVVHQKLVRSVLGTTLRTVYMTLKVVFIVIISPIFLLPAIAVAALGGFLGNVYMKGQLSTKRELSNAKVPVLGHFGDALSGISMSSIRAYGAQEAFRKELAVRVDKYSRVNIIHEHFNRWISTRMDFIGNVFASSLAAYLVYGSRLSASNTGFSLNMASESGSSPSLRVHVNQIFAAAFSGMIFAVVRVFNTFEIHGNSLERIQQYLIIEQEPKPSADGVPPAYWPASGNLVVENLSARYSPDGPKVLHDISFEIASGERVGIVGRTGSGKSSLTLALLRCILTEGNVIYDGLPTSALNLDALRSAITIIPQVPELLSGTLRQNLDPFSEHSDAVLNDALRSAGLFNLQEEGDQARITLDTEIAGGGANLSVGQRQILALARAIVRRSKLLILDEATSAIDYETDTIIQTSLRTELGKDVTLLTVAHRLQTIMDTDKIMVLDAGRIVEFGKPSELLKNEQGMLRALVDESGDREKLYAAAHGASAS</sequence>
<protein>
    <submittedName>
        <fullName evidence="12">ATP-binding cassette transporter abc4</fullName>
    </submittedName>
</protein>
<keyword evidence="7 9" id="KW-0472">Membrane</keyword>
<dbReference type="CDD" id="cd18596">
    <property type="entry name" value="ABC_6TM_VMR1_D1_like"/>
    <property type="match status" value="1"/>
</dbReference>
<dbReference type="PROSITE" id="PS00211">
    <property type="entry name" value="ABC_TRANSPORTER_1"/>
    <property type="match status" value="1"/>
</dbReference>